<keyword evidence="2" id="KW-0143">Chaperone</keyword>
<dbReference type="Gene3D" id="1.10.4190.10">
    <property type="entry name" value="Urease accessory protein UreF"/>
    <property type="match status" value="1"/>
</dbReference>
<dbReference type="GO" id="GO:0016151">
    <property type="term" value="F:nickel cation binding"/>
    <property type="evidence" value="ECO:0007669"/>
    <property type="project" value="InterPro"/>
</dbReference>
<keyword evidence="1" id="KW-0996">Nickel insertion</keyword>
<proteinExistence type="predicted"/>
<protein>
    <submittedName>
        <fullName evidence="3">Urease accessory protein</fullName>
    </submittedName>
</protein>
<evidence type="ECO:0000256" key="1">
    <source>
        <dbReference type="ARBA" id="ARBA00022988"/>
    </source>
</evidence>
<reference evidence="3 4" key="1">
    <citation type="submission" date="2023-07" db="EMBL/GenBank/DDBJ databases">
        <title>Comparative genomics of wheat-associated soil bacteria to identify genetic determinants of phenazine resistance.</title>
        <authorList>
            <person name="Mouncey N."/>
        </authorList>
    </citation>
    <scope>NUCLEOTIDE SEQUENCE [LARGE SCALE GENOMIC DNA]</scope>
    <source>
        <strain evidence="3 4">W4I9-1</strain>
    </source>
</reference>
<gene>
    <name evidence="3" type="ORF">QFZ53_001198</name>
</gene>
<dbReference type="EMBL" id="JAUSXV010000001">
    <property type="protein sequence ID" value="MDQ0647002.1"/>
    <property type="molecule type" value="Genomic_DNA"/>
</dbReference>
<evidence type="ECO:0000256" key="2">
    <source>
        <dbReference type="ARBA" id="ARBA00023186"/>
    </source>
</evidence>
<dbReference type="InterPro" id="IPR038277">
    <property type="entry name" value="UreF_sf"/>
</dbReference>
<dbReference type="InterPro" id="IPR002639">
    <property type="entry name" value="UreF"/>
</dbReference>
<sequence>MLPYPLPSTSIAMLLADARLPSGGHAHSAGVEPALRAGMDPAQIPALLHTRAWTGSLVDAGTAVVARHLALTADADALTAAETAWAARTPSPAQRDAARVLGRGLLRLGTHLWPESHPLASLGRRPTPAPRAVVLGVIAAEAGMDPLDLCRTVVYDDAASAAAAVLKLEPGDPAAASVWVAHTCAAVDDALRPISELTDPRDIPVAGAPESEQWAESHALLTQRLFRA</sequence>
<evidence type="ECO:0000313" key="3">
    <source>
        <dbReference type="EMBL" id="MDQ0647002.1"/>
    </source>
</evidence>
<dbReference type="RefSeq" id="WP_292905926.1">
    <property type="nucleotide sequence ID" value="NZ_JAUSXV010000001.1"/>
</dbReference>
<dbReference type="AlphaFoldDB" id="A0AAW8EUP2"/>
<name>A0AAW8EUP2_9MICO</name>
<evidence type="ECO:0000313" key="4">
    <source>
        <dbReference type="Proteomes" id="UP001244427"/>
    </source>
</evidence>
<dbReference type="PANTHER" id="PTHR33620:SF1">
    <property type="entry name" value="UREASE ACCESSORY PROTEIN F"/>
    <property type="match status" value="1"/>
</dbReference>
<organism evidence="3 4">
    <name type="scientific">Microbacterium natoriense</name>
    <dbReference type="NCBI Taxonomy" id="284570"/>
    <lineage>
        <taxon>Bacteria</taxon>
        <taxon>Bacillati</taxon>
        <taxon>Actinomycetota</taxon>
        <taxon>Actinomycetes</taxon>
        <taxon>Micrococcales</taxon>
        <taxon>Microbacteriaceae</taxon>
        <taxon>Microbacterium</taxon>
    </lineage>
</organism>
<accession>A0AAW8EUP2</accession>
<comment type="caution">
    <text evidence="3">The sequence shown here is derived from an EMBL/GenBank/DDBJ whole genome shotgun (WGS) entry which is preliminary data.</text>
</comment>
<keyword evidence="4" id="KW-1185">Reference proteome</keyword>
<dbReference type="Proteomes" id="UP001244427">
    <property type="component" value="Unassembled WGS sequence"/>
</dbReference>
<dbReference type="Pfam" id="PF01730">
    <property type="entry name" value="UreF"/>
    <property type="match status" value="1"/>
</dbReference>
<dbReference type="PANTHER" id="PTHR33620">
    <property type="entry name" value="UREASE ACCESSORY PROTEIN F"/>
    <property type="match status" value="1"/>
</dbReference>